<accession>A0A165Q9E3</accession>
<dbReference type="RefSeq" id="WP_038987460.1">
    <property type="nucleotide sequence ID" value="NZ_JWJO01000049.1"/>
</dbReference>
<evidence type="ECO:0000313" key="2">
    <source>
        <dbReference type="Proteomes" id="UP000076630"/>
    </source>
</evidence>
<dbReference type="AlphaFoldDB" id="A0A165Q9E3"/>
<sequence>MTLDNLKILREKIAIPLAVAIQLLKQHNGDIDLCIQEFHQSNILEIVNQTDCDKSIAQTYYQKNQYDIDKAIHEINNLQVIITTRDNPKPRNEIGFILWPEKENGEYYKTVKRNDAFIPTSDFDYVKNIFANACEEEPFDSCGHNYYNKEAINRIIQNISNLPTINGTIERFKAELIEWLEDKRNYAYCLVVYGNL</sequence>
<proteinExistence type="predicted"/>
<gene>
    <name evidence="1" type="ORF">AV926_17960</name>
</gene>
<dbReference type="OrthoDB" id="6703119at2"/>
<keyword evidence="2" id="KW-1185">Reference proteome</keyword>
<dbReference type="Proteomes" id="UP000076630">
    <property type="component" value="Unassembled WGS sequence"/>
</dbReference>
<organism evidence="1 2">
    <name type="scientific">Myroides marinus</name>
    <dbReference type="NCBI Taxonomy" id="703342"/>
    <lineage>
        <taxon>Bacteria</taxon>
        <taxon>Pseudomonadati</taxon>
        <taxon>Bacteroidota</taxon>
        <taxon>Flavobacteriia</taxon>
        <taxon>Flavobacteriales</taxon>
        <taxon>Flavobacteriaceae</taxon>
        <taxon>Myroides</taxon>
    </lineage>
</organism>
<dbReference type="EMBL" id="LQNU01000095">
    <property type="protein sequence ID" value="KZE74122.1"/>
    <property type="molecule type" value="Genomic_DNA"/>
</dbReference>
<reference evidence="1 2" key="1">
    <citation type="submission" date="2016-01" db="EMBL/GenBank/DDBJ databases">
        <title>Whole genome sequencing of Myroides marinus L41.</title>
        <authorList>
            <person name="Hong K.W."/>
        </authorList>
    </citation>
    <scope>NUCLEOTIDE SEQUENCE [LARGE SCALE GENOMIC DNA]</scope>
    <source>
        <strain evidence="1 2">L41</strain>
    </source>
</reference>
<evidence type="ECO:0000313" key="1">
    <source>
        <dbReference type="EMBL" id="KZE74122.1"/>
    </source>
</evidence>
<protein>
    <submittedName>
        <fullName evidence="1">Uncharacterized protein</fullName>
    </submittedName>
</protein>
<name>A0A165Q9E3_9FLAO</name>
<comment type="caution">
    <text evidence="1">The sequence shown here is derived from an EMBL/GenBank/DDBJ whole genome shotgun (WGS) entry which is preliminary data.</text>
</comment>